<dbReference type="HOGENOM" id="CLU_019141_1_0_1"/>
<dbReference type="Pfam" id="PF03659">
    <property type="entry name" value="Glyco_hydro_71"/>
    <property type="match status" value="1"/>
</dbReference>
<keyword evidence="3" id="KW-1185">Reference proteome</keyword>
<dbReference type="GO" id="GO:0051118">
    <property type="term" value="F:glucan endo-1,3-alpha-glucosidase activity"/>
    <property type="evidence" value="ECO:0007669"/>
    <property type="project" value="InterPro"/>
</dbReference>
<dbReference type="OrthoDB" id="1046782at2759"/>
<dbReference type="PANTHER" id="PTHR43173:SF44">
    <property type="entry name" value="GLYCOSYL HYDROLASE FAMILY 71 PROTEIN"/>
    <property type="match status" value="1"/>
</dbReference>
<reference evidence="2 3" key="1">
    <citation type="journal article" date="2008" name="PLoS Genet.">
        <title>Genomic islands in the pathogenic filamentous fungus Aspergillus fumigatus.</title>
        <authorList>
            <person name="Fedorova N.D."/>
            <person name="Khaldi N."/>
            <person name="Joardar V.S."/>
            <person name="Maiti R."/>
            <person name="Amedeo P."/>
            <person name="Anderson M.J."/>
            <person name="Crabtree J."/>
            <person name="Silva J.C."/>
            <person name="Badger J.H."/>
            <person name="Albarraq A."/>
            <person name="Angiuoli S."/>
            <person name="Bussey H."/>
            <person name="Bowyer P."/>
            <person name="Cotty P.J."/>
            <person name="Dyer P.S."/>
            <person name="Egan A."/>
            <person name="Galens K."/>
            <person name="Fraser-Liggett C.M."/>
            <person name="Haas B.J."/>
            <person name="Inman J.M."/>
            <person name="Kent R."/>
            <person name="Lemieux S."/>
            <person name="Malavazi I."/>
            <person name="Orvis J."/>
            <person name="Roemer T."/>
            <person name="Ronning C.M."/>
            <person name="Sundaram J.P."/>
            <person name="Sutton G."/>
            <person name="Turner G."/>
            <person name="Venter J.C."/>
            <person name="White O.R."/>
            <person name="Whitty B.R."/>
            <person name="Youngman P."/>
            <person name="Wolfe K.H."/>
            <person name="Goldman G.H."/>
            <person name="Wortman J.R."/>
            <person name="Jiang B."/>
            <person name="Denning D.W."/>
            <person name="Nierman W.C."/>
        </authorList>
    </citation>
    <scope>NUCLEOTIDE SEQUENCE [LARGE SCALE GENOMIC DNA]</scope>
    <source>
        <strain evidence="3">CBS 144.89 / FGSC A1163 / CEA10</strain>
    </source>
</reference>
<dbReference type="VEuPathDB" id="FungiDB:AFUB_098010"/>
<evidence type="ECO:0000313" key="3">
    <source>
        <dbReference type="Proteomes" id="UP000001699"/>
    </source>
</evidence>
<gene>
    <name evidence="2" type="ORF">AFUB_098010</name>
</gene>
<evidence type="ECO:0000256" key="1">
    <source>
        <dbReference type="SAM" id="SignalP"/>
    </source>
</evidence>
<name>B0YE66_ASPFC</name>
<proteinExistence type="predicted"/>
<organism evidence="2 3">
    <name type="scientific">Aspergillus fumigatus (strain CBS 144.89 / FGSC A1163 / CEA10)</name>
    <name type="common">Neosartorya fumigata</name>
    <dbReference type="NCBI Taxonomy" id="451804"/>
    <lineage>
        <taxon>Eukaryota</taxon>
        <taxon>Fungi</taxon>
        <taxon>Dikarya</taxon>
        <taxon>Ascomycota</taxon>
        <taxon>Pezizomycotina</taxon>
        <taxon>Eurotiomycetes</taxon>
        <taxon>Eurotiomycetidae</taxon>
        <taxon>Eurotiales</taxon>
        <taxon>Aspergillaceae</taxon>
        <taxon>Aspergillus</taxon>
        <taxon>Aspergillus subgen. Fumigati</taxon>
    </lineage>
</organism>
<dbReference type="PhylomeDB" id="B0YE66"/>
<sequence>MYFGVLLLIVLIAGRGHAAAVFAHFLLSNSANFTSADWAKHIRVAQDAQIDAFALNIAARDAINAQSIPLAFEAAQAAGFKIFFSFDYVARGPWNQDDVTELLLRYKVNEAYYRNNGRPLASTFEGSENAEEWINIKASTDCFFIPDWSSLGAKAAFEKGYGIVDGLFSWAAWPSGPQDMNTQVDLCYIKLLNESEGLVYMMPVSPWFYTNLPGYGKNWLWRGDDLWHDRWQEVLSVRPEFAEIISWNDYGESHYIGPLHEGGYELFRTGKAPFNYAENMPHDGWRTLLPFIIGTYKRGHAEVKQESLVAWYRTTPGSACGTGGTSANTQSHAQIEFSPLEVVADRIFYSALLTEYATPEVIIGSTTQKGTWRNLPASGRGIYHGSAPFNGAKGDVEVTLWREGNRILTLKGKGISGSCYNGVQNWNAWVGSTQSPS</sequence>
<dbReference type="PANTHER" id="PTHR43173">
    <property type="entry name" value="ABC1 FAMILY PROTEIN"/>
    <property type="match status" value="1"/>
</dbReference>
<dbReference type="InterPro" id="IPR051130">
    <property type="entry name" value="Mito_struct-func_regulator"/>
</dbReference>
<feature type="chain" id="PRO_5002760857" evidence="1">
    <location>
        <begin position="19"/>
        <end position="437"/>
    </location>
</feature>
<dbReference type="CDD" id="cd11577">
    <property type="entry name" value="GH71"/>
    <property type="match status" value="1"/>
</dbReference>
<dbReference type="InterPro" id="IPR005197">
    <property type="entry name" value="Glyco_hydro_71"/>
</dbReference>
<protein>
    <submittedName>
        <fullName evidence="2">Extracellular alpha-1,3-glucanase/mutanase, putative</fullName>
    </submittedName>
</protein>
<accession>B0YE66</accession>
<dbReference type="EMBL" id="DS499602">
    <property type="protein sequence ID" value="EDP47950.1"/>
    <property type="molecule type" value="Genomic_DNA"/>
</dbReference>
<feature type="signal peptide" evidence="1">
    <location>
        <begin position="1"/>
        <end position="18"/>
    </location>
</feature>
<dbReference type="Gene3D" id="3.20.20.80">
    <property type="entry name" value="Glycosidases"/>
    <property type="match status" value="1"/>
</dbReference>
<dbReference type="AlphaFoldDB" id="B0YE66"/>
<evidence type="ECO:0000313" key="2">
    <source>
        <dbReference type="EMBL" id="EDP47950.1"/>
    </source>
</evidence>
<dbReference type="Proteomes" id="UP000001699">
    <property type="component" value="Unassembled WGS sequence"/>
</dbReference>
<keyword evidence="1" id="KW-0732">Signal</keyword>